<dbReference type="Proteomes" id="UP000054560">
    <property type="component" value="Unassembled WGS sequence"/>
</dbReference>
<organism evidence="2 3">
    <name type="scientific">Sphaeroforma arctica JP610</name>
    <dbReference type="NCBI Taxonomy" id="667725"/>
    <lineage>
        <taxon>Eukaryota</taxon>
        <taxon>Ichthyosporea</taxon>
        <taxon>Ichthyophonida</taxon>
        <taxon>Sphaeroforma</taxon>
    </lineage>
</organism>
<dbReference type="AlphaFoldDB" id="A0A0L0F8B2"/>
<protein>
    <submittedName>
        <fullName evidence="2">Uncharacterized protein</fullName>
    </submittedName>
</protein>
<dbReference type="GeneID" id="25914986"/>
<gene>
    <name evidence="2" type="ORF">SARC_14482</name>
</gene>
<reference evidence="2 3" key="1">
    <citation type="submission" date="2011-02" db="EMBL/GenBank/DDBJ databases">
        <title>The Genome Sequence of Sphaeroforma arctica JP610.</title>
        <authorList>
            <consortium name="The Broad Institute Genome Sequencing Platform"/>
            <person name="Russ C."/>
            <person name="Cuomo C."/>
            <person name="Young S.K."/>
            <person name="Zeng Q."/>
            <person name="Gargeya S."/>
            <person name="Alvarado L."/>
            <person name="Berlin A."/>
            <person name="Chapman S.B."/>
            <person name="Chen Z."/>
            <person name="Freedman E."/>
            <person name="Gellesch M."/>
            <person name="Goldberg J."/>
            <person name="Griggs A."/>
            <person name="Gujja S."/>
            <person name="Heilman E."/>
            <person name="Heiman D."/>
            <person name="Howarth C."/>
            <person name="Mehta T."/>
            <person name="Neiman D."/>
            <person name="Pearson M."/>
            <person name="Roberts A."/>
            <person name="Saif S."/>
            <person name="Shea T."/>
            <person name="Shenoy N."/>
            <person name="Sisk P."/>
            <person name="Stolte C."/>
            <person name="Sykes S."/>
            <person name="White J."/>
            <person name="Yandava C."/>
            <person name="Burger G."/>
            <person name="Gray M.W."/>
            <person name="Holland P.W.H."/>
            <person name="King N."/>
            <person name="Lang F.B.F."/>
            <person name="Roger A.J."/>
            <person name="Ruiz-Trillo I."/>
            <person name="Haas B."/>
            <person name="Nusbaum C."/>
            <person name="Birren B."/>
        </authorList>
    </citation>
    <scope>NUCLEOTIDE SEQUENCE [LARGE SCALE GENOMIC DNA]</scope>
    <source>
        <strain evidence="2 3">JP610</strain>
    </source>
</reference>
<proteinExistence type="predicted"/>
<sequence>MTCHHDCGDVVVPELQESNSGDGDTDGDTNSSDDNAETASTYSDSIVWTKCTSTCGTGLRWQICDDCERRLIETCNTHACDDTGAPELEGQDRAGSKDTNRVWKTNTHTDTAAYEDGAEQHIVSTRRTDSASSQVAPLWAYTGLYTIAISIWVNGY</sequence>
<evidence type="ECO:0000256" key="1">
    <source>
        <dbReference type="SAM" id="MobiDB-lite"/>
    </source>
</evidence>
<name>A0A0L0F8B2_9EUKA</name>
<evidence type="ECO:0000313" key="2">
    <source>
        <dbReference type="EMBL" id="KNC72957.1"/>
    </source>
</evidence>
<evidence type="ECO:0000313" key="3">
    <source>
        <dbReference type="Proteomes" id="UP000054560"/>
    </source>
</evidence>
<dbReference type="RefSeq" id="XP_014146859.1">
    <property type="nucleotide sequence ID" value="XM_014291384.1"/>
</dbReference>
<keyword evidence="3" id="KW-1185">Reference proteome</keyword>
<dbReference type="EMBL" id="KQ246280">
    <property type="protein sequence ID" value="KNC72957.1"/>
    <property type="molecule type" value="Genomic_DNA"/>
</dbReference>
<accession>A0A0L0F8B2</accession>
<feature type="region of interest" description="Disordered" evidence="1">
    <location>
        <begin position="14"/>
        <end position="39"/>
    </location>
</feature>
<feature type="compositionally biased region" description="Low complexity" evidence="1">
    <location>
        <begin position="18"/>
        <end position="33"/>
    </location>
</feature>